<reference evidence="1" key="1">
    <citation type="submission" date="2020-06" db="EMBL/GenBank/DDBJ databases">
        <title>Whole Genome Sequence of Halomonas aquamarina MB598.</title>
        <authorList>
            <person name="Pervaiz M."/>
            <person name="Fariq A."/>
            <person name="Yasmin A."/>
            <person name="Welch M."/>
        </authorList>
    </citation>
    <scope>NUCLEOTIDE SEQUENCE</scope>
    <source>
        <strain evidence="1">MB598</strain>
    </source>
</reference>
<evidence type="ECO:0000313" key="2">
    <source>
        <dbReference type="Proteomes" id="UP001319846"/>
    </source>
</evidence>
<evidence type="ECO:0000313" key="1">
    <source>
        <dbReference type="EMBL" id="MBZ5489132.1"/>
    </source>
</evidence>
<accession>A0ACC5VZK0</accession>
<proteinExistence type="predicted"/>
<comment type="caution">
    <text evidence="1">The sequence shown here is derived from an EMBL/GenBank/DDBJ whole genome shotgun (WGS) entry which is preliminary data.</text>
</comment>
<dbReference type="EMBL" id="JABYQT010000017">
    <property type="protein sequence ID" value="MBZ5489132.1"/>
    <property type="molecule type" value="Genomic_DNA"/>
</dbReference>
<sequence>MKLKFLAKGFAPVSYNISGAVINGIDTSLFIEGSRFFGDESTDEAGIYNMEWVDGELCVTLGQMTKAYQVNVGSNGWWEGDWIDSADYDPSRCYVAATNPRAVALLEGGVAEYFQDADGAWTVRIIEKELQESEE</sequence>
<organism evidence="1 2">
    <name type="scientific">Vreelandella aquamarina</name>
    <dbReference type="NCBI Taxonomy" id="77097"/>
    <lineage>
        <taxon>Bacteria</taxon>
        <taxon>Pseudomonadati</taxon>
        <taxon>Pseudomonadota</taxon>
        <taxon>Gammaproteobacteria</taxon>
        <taxon>Oceanospirillales</taxon>
        <taxon>Halomonadaceae</taxon>
        <taxon>Vreelandella</taxon>
    </lineage>
</organism>
<name>A0ACC5VZK0_9GAMM</name>
<keyword evidence="2" id="KW-1185">Reference proteome</keyword>
<protein>
    <submittedName>
        <fullName evidence="1">Uncharacterized protein</fullName>
    </submittedName>
</protein>
<dbReference type="Proteomes" id="UP001319846">
    <property type="component" value="Unassembled WGS sequence"/>
</dbReference>
<gene>
    <name evidence="1" type="ORF">HW452_16555</name>
</gene>